<organism evidence="2 3">
    <name type="scientific">Marinospirillum alkalitolerans</name>
    <dbReference type="NCBI Taxonomy" id="3123374"/>
    <lineage>
        <taxon>Bacteria</taxon>
        <taxon>Pseudomonadati</taxon>
        <taxon>Pseudomonadota</taxon>
        <taxon>Gammaproteobacteria</taxon>
        <taxon>Oceanospirillales</taxon>
        <taxon>Oceanospirillaceae</taxon>
        <taxon>Marinospirillum</taxon>
    </lineage>
</organism>
<gene>
    <name evidence="2" type="ORF">V6U78_00870</name>
</gene>
<dbReference type="InterPro" id="IPR040448">
    <property type="entry name" value="PanZ_GNAT"/>
</dbReference>
<dbReference type="RefSeq" id="WP_405336184.1">
    <property type="nucleotide sequence ID" value="NZ_JBANFI010000001.1"/>
</dbReference>
<dbReference type="InterPro" id="IPR000182">
    <property type="entry name" value="GNAT_dom"/>
</dbReference>
<dbReference type="Pfam" id="PF12568">
    <property type="entry name" value="PanZ"/>
    <property type="match status" value="1"/>
</dbReference>
<proteinExistence type="predicted"/>
<sequence length="153" mass="17143">MPVLLRKIDARILQQEPGWQTDLHKIYSEAEPERRCLKDAPLEVEPFITQALSLEDRWFAGALFNDHLIGAALVSPVREDEWQVRHLCVRAVTRRRGVASRLMALIAAQAQQQGVVLVVPEAGLSLADQVLVGRLGCQRCPDRQGFVFHVAEA</sequence>
<comment type="caution">
    <text evidence="2">The sequence shown here is derived from an EMBL/GenBank/DDBJ whole genome shotgun (WGS) entry which is preliminary data.</text>
</comment>
<dbReference type="Proteomes" id="UP001621714">
    <property type="component" value="Unassembled WGS sequence"/>
</dbReference>
<dbReference type="EMBL" id="JBANFI010000001">
    <property type="protein sequence ID" value="MFK7159589.1"/>
    <property type="molecule type" value="Genomic_DNA"/>
</dbReference>
<dbReference type="SUPFAM" id="SSF55729">
    <property type="entry name" value="Acyl-CoA N-acyltransferases (Nat)"/>
    <property type="match status" value="1"/>
</dbReference>
<dbReference type="InterPro" id="IPR016181">
    <property type="entry name" value="Acyl_CoA_acyltransferase"/>
</dbReference>
<reference evidence="2 3" key="1">
    <citation type="submission" date="2024-02" db="EMBL/GenBank/DDBJ databases">
        <title>Marinospirillum sp. MEB 164 isolated from Lonar lake sediment.</title>
        <authorList>
            <person name="Joshi A."/>
            <person name="Thite S."/>
        </authorList>
    </citation>
    <scope>NUCLEOTIDE SEQUENCE [LARGE SCALE GENOMIC DNA]</scope>
    <source>
        <strain evidence="2 3">MEB164</strain>
    </source>
</reference>
<accession>A0ABW8PUL3</accession>
<evidence type="ECO:0000313" key="2">
    <source>
        <dbReference type="EMBL" id="MFK7159589.1"/>
    </source>
</evidence>
<name>A0ABW8PUL3_9GAMM</name>
<dbReference type="PROSITE" id="PS51186">
    <property type="entry name" value="GNAT"/>
    <property type="match status" value="1"/>
</dbReference>
<keyword evidence="3" id="KW-1185">Reference proteome</keyword>
<dbReference type="Gene3D" id="3.40.630.30">
    <property type="match status" value="1"/>
</dbReference>
<evidence type="ECO:0000259" key="1">
    <source>
        <dbReference type="PROSITE" id="PS51186"/>
    </source>
</evidence>
<evidence type="ECO:0000313" key="3">
    <source>
        <dbReference type="Proteomes" id="UP001621714"/>
    </source>
</evidence>
<protein>
    <submittedName>
        <fullName evidence="2">Acetyl-CoA sensor PanZ family protein</fullName>
    </submittedName>
</protein>
<feature type="domain" description="N-acetyltransferase" evidence="1">
    <location>
        <begin position="10"/>
        <end position="153"/>
    </location>
</feature>